<proteinExistence type="predicted"/>
<feature type="transmembrane region" description="Helical" evidence="6">
    <location>
        <begin position="459"/>
        <end position="480"/>
    </location>
</feature>
<keyword evidence="2" id="KW-1003">Cell membrane</keyword>
<dbReference type="AlphaFoldDB" id="A0A3B1CUJ1"/>
<evidence type="ECO:0000313" key="8">
    <source>
        <dbReference type="EMBL" id="VAX32052.1"/>
    </source>
</evidence>
<evidence type="ECO:0000259" key="7">
    <source>
        <dbReference type="SMART" id="SM00849"/>
    </source>
</evidence>
<evidence type="ECO:0000256" key="3">
    <source>
        <dbReference type="ARBA" id="ARBA00022692"/>
    </source>
</evidence>
<name>A0A3B1CUJ1_9ZZZZ</name>
<sequence length="778" mass="86939">MTPALPYICFISGIGAFYLYQFFPMAALFLFSLLIAALYKNNGRHAFIYAAIVLVAFSYAQGRYDPAGTEADGSRITHSFKTRQPQPFSGVVSGLPVTTERGYIQEIQLRYPETRQKTFLSADRPLIPGSLLQGFAYMSTKGPRINPGSRNREPVMFLKTDGTLLLSRDDSIQWLPQRMRWRLYNYFRSNFSPDAASLLSAIVIGHRENSSNMLYAAYARTGLAHLMSISGTHFALFTLLTFFLIRYSARWLPYRWLVRLTARLSLDEIAALLTFPLILLYLLLSGGRIPAMRSFLMINIFLLGLLIGRKGQWLNSLLLAAAVILFLDPQSLKTISFQLSFLAVFFIGITLESFEGHVQQERFKPALQKFMRLILVTAGALIGTSPLVLYYFHTISTISMPANLIFTPVICFSILPAGVFGGMFYLVTGYFPLNGMLQVMVDIVNSSVSYISGIGNTTLFIGAFPAITLFFIYPAIYFALGKRWRWFILSTTALAATVILTFVSLDRTLPKVTFLDVAQGDAAVIESSDGRTIVVDTGYTGREVKDFLRYKGINEVDALVITHADKDHSGGLWNLLRSTTVKEVWDNGLLRYSPQLGEEILHREIEAGDILTSGESGFLALHPRKGYYTISAAEDNNYSLVLRFQDRDLKVMFTGDIEADAEESLVELKKYLPGDVLKVAHHGSKTSSTRDFLDSVNPKAAIISVGAGNTYGHPHRAALQRLSGFNLFRTDLSGAIRVEKDPLKGLVVKRFMDYRLKRAPGPGAPEEIDNLKRLILLW</sequence>
<dbReference type="InterPro" id="IPR004477">
    <property type="entry name" value="ComEC_N"/>
</dbReference>
<evidence type="ECO:0000256" key="2">
    <source>
        <dbReference type="ARBA" id="ARBA00022475"/>
    </source>
</evidence>
<evidence type="ECO:0000256" key="4">
    <source>
        <dbReference type="ARBA" id="ARBA00022989"/>
    </source>
</evidence>
<dbReference type="InterPro" id="IPR004797">
    <property type="entry name" value="Competence_ComEC/Rec2"/>
</dbReference>
<evidence type="ECO:0000256" key="1">
    <source>
        <dbReference type="ARBA" id="ARBA00004651"/>
    </source>
</evidence>
<feature type="transmembrane region" description="Helical" evidence="6">
    <location>
        <begin position="266"/>
        <end position="284"/>
    </location>
</feature>
<feature type="domain" description="Metallo-beta-lactamase" evidence="7">
    <location>
        <begin position="519"/>
        <end position="707"/>
    </location>
</feature>
<dbReference type="EMBL" id="UOGH01000230">
    <property type="protein sequence ID" value="VAX32052.1"/>
    <property type="molecule type" value="Genomic_DNA"/>
</dbReference>
<keyword evidence="5 6" id="KW-0472">Membrane</keyword>
<dbReference type="GO" id="GO:0030420">
    <property type="term" value="P:establishment of competence for transformation"/>
    <property type="evidence" value="ECO:0007669"/>
    <property type="project" value="InterPro"/>
</dbReference>
<feature type="transmembrane region" description="Helical" evidence="6">
    <location>
        <begin position="290"/>
        <end position="308"/>
    </location>
</feature>
<feature type="transmembrane region" description="Helical" evidence="6">
    <location>
        <begin position="46"/>
        <end position="62"/>
    </location>
</feature>
<feature type="transmembrane region" description="Helical" evidence="6">
    <location>
        <begin position="313"/>
        <end position="329"/>
    </location>
</feature>
<evidence type="ECO:0000256" key="6">
    <source>
        <dbReference type="SAM" id="Phobius"/>
    </source>
</evidence>
<dbReference type="PANTHER" id="PTHR30619:SF1">
    <property type="entry name" value="RECOMBINATION PROTEIN 2"/>
    <property type="match status" value="1"/>
</dbReference>
<dbReference type="SUPFAM" id="SSF56281">
    <property type="entry name" value="Metallo-hydrolase/oxidoreductase"/>
    <property type="match status" value="1"/>
</dbReference>
<feature type="transmembrane region" description="Helical" evidence="6">
    <location>
        <begin position="223"/>
        <end position="245"/>
    </location>
</feature>
<dbReference type="InterPro" id="IPR001279">
    <property type="entry name" value="Metallo-B-lactamas"/>
</dbReference>
<keyword evidence="4 6" id="KW-1133">Transmembrane helix</keyword>
<evidence type="ECO:0000256" key="5">
    <source>
        <dbReference type="ARBA" id="ARBA00023136"/>
    </source>
</evidence>
<dbReference type="NCBIfam" id="TIGR00360">
    <property type="entry name" value="ComEC_N-term"/>
    <property type="match status" value="1"/>
</dbReference>
<dbReference type="PANTHER" id="PTHR30619">
    <property type="entry name" value="DNA INTERNALIZATION/COMPETENCE PROTEIN COMEC/REC2"/>
    <property type="match status" value="1"/>
</dbReference>
<feature type="transmembrane region" description="Helical" evidence="6">
    <location>
        <begin position="20"/>
        <end position="39"/>
    </location>
</feature>
<gene>
    <name evidence="8" type="ORF">MNBD_NITROSPIRAE02-1501</name>
</gene>
<comment type="subcellular location">
    <subcellularLocation>
        <location evidence="1">Cell membrane</location>
        <topology evidence="1">Multi-pass membrane protein</topology>
    </subcellularLocation>
</comment>
<dbReference type="CDD" id="cd07731">
    <property type="entry name" value="ComA-like_MBL-fold"/>
    <property type="match status" value="1"/>
</dbReference>
<organism evidence="8">
    <name type="scientific">hydrothermal vent metagenome</name>
    <dbReference type="NCBI Taxonomy" id="652676"/>
    <lineage>
        <taxon>unclassified sequences</taxon>
        <taxon>metagenomes</taxon>
        <taxon>ecological metagenomes</taxon>
    </lineage>
</organism>
<dbReference type="InterPro" id="IPR035681">
    <property type="entry name" value="ComA-like_MBL"/>
</dbReference>
<dbReference type="InterPro" id="IPR052159">
    <property type="entry name" value="Competence_DNA_uptake"/>
</dbReference>
<reference evidence="8" key="1">
    <citation type="submission" date="2018-06" db="EMBL/GenBank/DDBJ databases">
        <authorList>
            <person name="Zhirakovskaya E."/>
        </authorList>
    </citation>
    <scope>NUCLEOTIDE SEQUENCE</scope>
</reference>
<dbReference type="NCBIfam" id="TIGR00361">
    <property type="entry name" value="ComEC_Rec2"/>
    <property type="match status" value="1"/>
</dbReference>
<dbReference type="GO" id="GO:0005886">
    <property type="term" value="C:plasma membrane"/>
    <property type="evidence" value="ECO:0007669"/>
    <property type="project" value="UniProtKB-SubCell"/>
</dbReference>
<keyword evidence="3 6" id="KW-0812">Transmembrane</keyword>
<dbReference type="Pfam" id="PF00753">
    <property type="entry name" value="Lactamase_B"/>
    <property type="match status" value="1"/>
</dbReference>
<protein>
    <submittedName>
        <fullName evidence="8">DNA internalization-related competence protein ComEC/Rec2</fullName>
    </submittedName>
</protein>
<feature type="transmembrane region" description="Helical" evidence="6">
    <location>
        <begin position="373"/>
        <end position="392"/>
    </location>
</feature>
<feature type="transmembrane region" description="Helical" evidence="6">
    <location>
        <begin position="404"/>
        <end position="427"/>
    </location>
</feature>
<feature type="transmembrane region" description="Helical" evidence="6">
    <location>
        <begin position="486"/>
        <end position="505"/>
    </location>
</feature>
<dbReference type="SMART" id="SM00849">
    <property type="entry name" value="Lactamase_B"/>
    <property type="match status" value="1"/>
</dbReference>
<dbReference type="Gene3D" id="3.60.15.10">
    <property type="entry name" value="Ribonuclease Z/Hydroxyacylglutathione hydrolase-like"/>
    <property type="match status" value="1"/>
</dbReference>
<dbReference type="Pfam" id="PF03772">
    <property type="entry name" value="Competence"/>
    <property type="match status" value="1"/>
</dbReference>
<accession>A0A3B1CUJ1</accession>
<dbReference type="InterPro" id="IPR036866">
    <property type="entry name" value="RibonucZ/Hydroxyglut_hydro"/>
</dbReference>